<dbReference type="InParanoid" id="G2XW65"/>
<evidence type="ECO:0000313" key="2">
    <source>
        <dbReference type="Proteomes" id="UP000008177"/>
    </source>
</evidence>
<organism evidence="1 2">
    <name type="scientific">Botryotinia fuckeliana (strain T4)</name>
    <name type="common">Noble rot fungus</name>
    <name type="synonym">Botrytis cinerea</name>
    <dbReference type="NCBI Taxonomy" id="999810"/>
    <lineage>
        <taxon>Eukaryota</taxon>
        <taxon>Fungi</taxon>
        <taxon>Dikarya</taxon>
        <taxon>Ascomycota</taxon>
        <taxon>Pezizomycotina</taxon>
        <taxon>Leotiomycetes</taxon>
        <taxon>Helotiales</taxon>
        <taxon>Sclerotiniaceae</taxon>
        <taxon>Botrytis</taxon>
    </lineage>
</organism>
<reference evidence="2" key="1">
    <citation type="journal article" date="2011" name="PLoS Genet.">
        <title>Genomic analysis of the necrotrophic fungal pathogens Sclerotinia sclerotiorum and Botrytis cinerea.</title>
        <authorList>
            <person name="Amselem J."/>
            <person name="Cuomo C.A."/>
            <person name="van Kan J.A."/>
            <person name="Viaud M."/>
            <person name="Benito E.P."/>
            <person name="Couloux A."/>
            <person name="Coutinho P.M."/>
            <person name="de Vries R.P."/>
            <person name="Dyer P.S."/>
            <person name="Fillinger S."/>
            <person name="Fournier E."/>
            <person name="Gout L."/>
            <person name="Hahn M."/>
            <person name="Kohn L."/>
            <person name="Lapalu N."/>
            <person name="Plummer K.M."/>
            <person name="Pradier J.M."/>
            <person name="Quevillon E."/>
            <person name="Sharon A."/>
            <person name="Simon A."/>
            <person name="ten Have A."/>
            <person name="Tudzynski B."/>
            <person name="Tudzynski P."/>
            <person name="Wincker P."/>
            <person name="Andrew M."/>
            <person name="Anthouard V."/>
            <person name="Beever R.E."/>
            <person name="Beffa R."/>
            <person name="Benoit I."/>
            <person name="Bouzid O."/>
            <person name="Brault B."/>
            <person name="Chen Z."/>
            <person name="Choquer M."/>
            <person name="Collemare J."/>
            <person name="Cotton P."/>
            <person name="Danchin E.G."/>
            <person name="Da Silva C."/>
            <person name="Gautier A."/>
            <person name="Giraud C."/>
            <person name="Giraud T."/>
            <person name="Gonzalez C."/>
            <person name="Grossetete S."/>
            <person name="Guldener U."/>
            <person name="Henrissat B."/>
            <person name="Howlett B.J."/>
            <person name="Kodira C."/>
            <person name="Kretschmer M."/>
            <person name="Lappartient A."/>
            <person name="Leroch M."/>
            <person name="Levis C."/>
            <person name="Mauceli E."/>
            <person name="Neuveglise C."/>
            <person name="Oeser B."/>
            <person name="Pearson M."/>
            <person name="Poulain J."/>
            <person name="Poussereau N."/>
            <person name="Quesneville H."/>
            <person name="Rascle C."/>
            <person name="Schumacher J."/>
            <person name="Segurens B."/>
            <person name="Sexton A."/>
            <person name="Silva E."/>
            <person name="Sirven C."/>
            <person name="Soanes D.M."/>
            <person name="Talbot N.J."/>
            <person name="Templeton M."/>
            <person name="Yandava C."/>
            <person name="Yarden O."/>
            <person name="Zeng Q."/>
            <person name="Rollins J.A."/>
            <person name="Lebrun M.H."/>
            <person name="Dickman M."/>
        </authorList>
    </citation>
    <scope>NUCLEOTIDE SEQUENCE [LARGE SCALE GENOMIC DNA]</scope>
    <source>
        <strain evidence="2">T4</strain>
    </source>
</reference>
<dbReference type="AlphaFoldDB" id="G2XW65"/>
<proteinExistence type="predicted"/>
<evidence type="ECO:0000313" key="1">
    <source>
        <dbReference type="EMBL" id="CCD44735.1"/>
    </source>
</evidence>
<sequence length="69" mass="7661">MPKNCIILQAPVENVIAEAMVHFDANEQTRISLSNRQYQMSITSSGQKAVKAIILDIKHSLDCDYAAIL</sequence>
<gene>
    <name evidence="1" type="ORF">BofuT4_uP056360.1</name>
</gene>
<dbReference type="HOGENOM" id="CLU_2775633_0_0_1"/>
<dbReference type="Proteomes" id="UP000008177">
    <property type="component" value="Unplaced contigs"/>
</dbReference>
<dbReference type="EMBL" id="FQ790271">
    <property type="protein sequence ID" value="CCD44735.1"/>
    <property type="molecule type" value="Genomic_DNA"/>
</dbReference>
<name>G2XW65_BOTF4</name>
<accession>G2XW65</accession>
<protein>
    <submittedName>
        <fullName evidence="1">Uncharacterized protein</fullName>
    </submittedName>
</protein>